<evidence type="ECO:0000313" key="1">
    <source>
        <dbReference type="EMBL" id="POM81829.1"/>
    </source>
</evidence>
<dbReference type="AlphaFoldDB" id="A0A2P4YVK2"/>
<name>A0A2P4YVK2_9STRA</name>
<dbReference type="EMBL" id="NCKW01000012">
    <property type="protein sequence ID" value="POM81829.1"/>
    <property type="molecule type" value="Genomic_DNA"/>
</dbReference>
<reference evidence="1 2" key="1">
    <citation type="journal article" date="2017" name="Genome Biol. Evol.">
        <title>Phytophthora megakarya and P. palmivora, closely related causal agents of cacao black pod rot, underwent increases in genome sizes and gene numbers by different mechanisms.</title>
        <authorList>
            <person name="Ali S.S."/>
            <person name="Shao J."/>
            <person name="Lary D.J."/>
            <person name="Kronmiller B."/>
            <person name="Shen D."/>
            <person name="Strem M.D."/>
            <person name="Amoako-Attah I."/>
            <person name="Akrofi A.Y."/>
            <person name="Begoude B.A."/>
            <person name="Ten Hoopen G.M."/>
            <person name="Coulibaly K."/>
            <person name="Kebe B.I."/>
            <person name="Melnick R.L."/>
            <person name="Guiltinan M.J."/>
            <person name="Tyler B.M."/>
            <person name="Meinhardt L.W."/>
            <person name="Bailey B.A."/>
        </authorList>
    </citation>
    <scope>NUCLEOTIDE SEQUENCE [LARGE SCALE GENOMIC DNA]</scope>
    <source>
        <strain evidence="2">sbr112.9</strain>
    </source>
</reference>
<sequence>MPTTPIKRLRLTWAEKMGIIDKVVCSPSMSYLDLACWVMTEFSLPVVPDKTTIYDTMPSKATLRKQPVERVTHKNQQSYHHIDLGFKGLNQKFYRGFGIWGRRARTVRRRLLLVHTLILSTLWYYTEHISIPKEYTKRWQRMITKFVLAKKTDEDSTQLYQSKQSGGLQIPHIETQLNVQRILMLQQFTTLLLSNSAEIWPSLAAVSFRNSMPFFQI</sequence>
<gene>
    <name evidence="1" type="ORF">PHPALM_152</name>
</gene>
<organism evidence="1 2">
    <name type="scientific">Phytophthora palmivora</name>
    <dbReference type="NCBI Taxonomy" id="4796"/>
    <lineage>
        <taxon>Eukaryota</taxon>
        <taxon>Sar</taxon>
        <taxon>Stramenopiles</taxon>
        <taxon>Oomycota</taxon>
        <taxon>Peronosporomycetes</taxon>
        <taxon>Peronosporales</taxon>
        <taxon>Peronosporaceae</taxon>
        <taxon>Phytophthora</taxon>
    </lineage>
</organism>
<evidence type="ECO:0000313" key="2">
    <source>
        <dbReference type="Proteomes" id="UP000237271"/>
    </source>
</evidence>
<comment type="caution">
    <text evidence="1">The sequence shown here is derived from an EMBL/GenBank/DDBJ whole genome shotgun (WGS) entry which is preliminary data.</text>
</comment>
<dbReference type="OrthoDB" id="138199at2759"/>
<keyword evidence="2" id="KW-1185">Reference proteome</keyword>
<accession>A0A2P4YVK2</accession>
<proteinExistence type="predicted"/>
<dbReference type="Proteomes" id="UP000237271">
    <property type="component" value="Unassembled WGS sequence"/>
</dbReference>
<protein>
    <submittedName>
        <fullName evidence="1">Pollike protein putative</fullName>
    </submittedName>
</protein>